<dbReference type="EMBL" id="CP032317">
    <property type="protein sequence ID" value="AYA37778.1"/>
    <property type="molecule type" value="Genomic_DNA"/>
</dbReference>
<dbReference type="InterPro" id="IPR051156">
    <property type="entry name" value="Mito/Outer_Membr_Metalloprot"/>
</dbReference>
<reference evidence="8 9" key="1">
    <citation type="submission" date="2018-09" db="EMBL/GenBank/DDBJ databases">
        <title>Hymenobacter medium sp. nov., isolated from R2A medium.</title>
        <authorList>
            <person name="Yingchao G."/>
        </authorList>
    </citation>
    <scope>NUCLEOTIDE SEQUENCE [LARGE SCALE GENOMIC DNA]</scope>
    <source>
        <strain evidence="9">sh-6</strain>
    </source>
</reference>
<dbReference type="Pfam" id="PF01435">
    <property type="entry name" value="Peptidase_M48"/>
    <property type="match status" value="1"/>
</dbReference>
<accession>A0A3B7QXA7</accession>
<dbReference type="Proteomes" id="UP000262802">
    <property type="component" value="Chromosome"/>
</dbReference>
<evidence type="ECO:0000256" key="2">
    <source>
        <dbReference type="ARBA" id="ARBA00022670"/>
    </source>
</evidence>
<keyword evidence="6" id="KW-0482">Metalloprotease</keyword>
<keyword evidence="5" id="KW-0862">Zinc</keyword>
<dbReference type="GO" id="GO:0046872">
    <property type="term" value="F:metal ion binding"/>
    <property type="evidence" value="ECO:0007669"/>
    <property type="project" value="UniProtKB-KW"/>
</dbReference>
<feature type="domain" description="Peptidase M48" evidence="7">
    <location>
        <begin position="63"/>
        <end position="240"/>
    </location>
</feature>
<evidence type="ECO:0000256" key="1">
    <source>
        <dbReference type="ARBA" id="ARBA00001947"/>
    </source>
</evidence>
<organism evidence="8 9">
    <name type="scientific">Hymenobacter oligotrophus</name>
    <dbReference type="NCBI Taxonomy" id="2319843"/>
    <lineage>
        <taxon>Bacteria</taxon>
        <taxon>Pseudomonadati</taxon>
        <taxon>Bacteroidota</taxon>
        <taxon>Cytophagia</taxon>
        <taxon>Cytophagales</taxon>
        <taxon>Hymenobacteraceae</taxon>
        <taxon>Hymenobacter</taxon>
    </lineage>
</organism>
<dbReference type="GO" id="GO:0004222">
    <property type="term" value="F:metalloendopeptidase activity"/>
    <property type="evidence" value="ECO:0007669"/>
    <property type="project" value="InterPro"/>
</dbReference>
<name>A0A3B7QXA7_9BACT</name>
<dbReference type="PANTHER" id="PTHR22726:SF1">
    <property type="entry name" value="METALLOENDOPEPTIDASE OMA1, MITOCHONDRIAL"/>
    <property type="match status" value="1"/>
</dbReference>
<evidence type="ECO:0000256" key="5">
    <source>
        <dbReference type="ARBA" id="ARBA00022833"/>
    </source>
</evidence>
<evidence type="ECO:0000313" key="9">
    <source>
        <dbReference type="Proteomes" id="UP000262802"/>
    </source>
</evidence>
<keyword evidence="9" id="KW-1185">Reference proteome</keyword>
<gene>
    <name evidence="8" type="ORF">D3Y59_12430</name>
</gene>
<dbReference type="GO" id="GO:0051603">
    <property type="term" value="P:proteolysis involved in protein catabolic process"/>
    <property type="evidence" value="ECO:0007669"/>
    <property type="project" value="TreeGrafter"/>
</dbReference>
<evidence type="ECO:0000256" key="4">
    <source>
        <dbReference type="ARBA" id="ARBA00022801"/>
    </source>
</evidence>
<proteinExistence type="predicted"/>
<dbReference type="PANTHER" id="PTHR22726">
    <property type="entry name" value="METALLOENDOPEPTIDASE OMA1"/>
    <property type="match status" value="1"/>
</dbReference>
<dbReference type="AlphaFoldDB" id="A0A3B7QXA7"/>
<evidence type="ECO:0000256" key="6">
    <source>
        <dbReference type="ARBA" id="ARBA00023049"/>
    </source>
</evidence>
<dbReference type="KEGG" id="hyh:D3Y59_12430"/>
<keyword evidence="4" id="KW-0378">Hydrolase</keyword>
<dbReference type="RefSeq" id="WP_119445339.1">
    <property type="nucleotide sequence ID" value="NZ_CP032317.1"/>
</dbReference>
<keyword evidence="2" id="KW-0645">Protease</keyword>
<dbReference type="GO" id="GO:0016020">
    <property type="term" value="C:membrane"/>
    <property type="evidence" value="ECO:0007669"/>
    <property type="project" value="TreeGrafter"/>
</dbReference>
<evidence type="ECO:0000256" key="3">
    <source>
        <dbReference type="ARBA" id="ARBA00022723"/>
    </source>
</evidence>
<dbReference type="Gene3D" id="3.30.2010.10">
    <property type="entry name" value="Metalloproteases ('zincins'), catalytic domain"/>
    <property type="match status" value="1"/>
</dbReference>
<protein>
    <submittedName>
        <fullName evidence="8">Peptidase M48</fullName>
    </submittedName>
</protein>
<dbReference type="CDD" id="cd07333">
    <property type="entry name" value="M48C_bepA_like"/>
    <property type="match status" value="1"/>
</dbReference>
<keyword evidence="3" id="KW-0479">Metal-binding</keyword>
<comment type="cofactor">
    <cofactor evidence="1">
        <name>Zn(2+)</name>
        <dbReference type="ChEBI" id="CHEBI:29105"/>
    </cofactor>
</comment>
<evidence type="ECO:0000259" key="7">
    <source>
        <dbReference type="Pfam" id="PF01435"/>
    </source>
</evidence>
<sequence length="492" mass="54405">MKTRYATGLGAGLLLLLNGCSTNPVSGKREVSLVSEGQEVALGKEADPQIVAQYGLYENAELQRFVQERGKQMAAVSHRPNLPYEFKVVDSPVLNAFAIPGGYVYLTRGIMAHFNNEAQFAGVLGHEIGHVTARHSAQQQTKATLAQVGLLGAMIASPRFGQYAEQAQQGLGLLFLKFGRDDEREADQLGVEYSTKIGYDAHQMAGFFQTLQREQAKSGGEALPDFLSTHPNPGDRFVTVNQLATEWMQKAGLSNPKVNRESYLRLIDGIVYGDDPKQGFVENSVFYHPELRFQFPVPQGWQVQNTPQQVQMAPQGGKALLLFTLVPGQTLEAAAQQLVQQYQLQVAESKNTTVNGLPALAVVADQVPQQQQGQAAPQQQQAQPSARTLLYLIRYTDKNYLMLGASSPQDFNTYYPLFSSAAQGFRQLSDPDKINRQPERVRVKTLQLRSTLQQALRTLQVPEKRHEEMAILNGMELNEQLNAGSQIKVVGY</sequence>
<evidence type="ECO:0000313" key="8">
    <source>
        <dbReference type="EMBL" id="AYA37778.1"/>
    </source>
</evidence>
<dbReference type="InterPro" id="IPR001915">
    <property type="entry name" value="Peptidase_M48"/>
</dbReference>
<dbReference type="OrthoDB" id="9810445at2"/>